<dbReference type="InterPro" id="IPR050155">
    <property type="entry name" value="HAD-like_hydrolase_sf"/>
</dbReference>
<dbReference type="RefSeq" id="WP_344431997.1">
    <property type="nucleotide sequence ID" value="NZ_BAAANN010000074.1"/>
</dbReference>
<accession>A0ABN2SWJ8</accession>
<dbReference type="Pfam" id="PF13419">
    <property type="entry name" value="HAD_2"/>
    <property type="match status" value="1"/>
</dbReference>
<dbReference type="Proteomes" id="UP001501116">
    <property type="component" value="Unassembled WGS sequence"/>
</dbReference>
<dbReference type="SUPFAM" id="SSF56784">
    <property type="entry name" value="HAD-like"/>
    <property type="match status" value="1"/>
</dbReference>
<gene>
    <name evidence="1" type="ORF">GCM10009754_86430</name>
</gene>
<dbReference type="InterPro" id="IPR041492">
    <property type="entry name" value="HAD_2"/>
</dbReference>
<dbReference type="InterPro" id="IPR023214">
    <property type="entry name" value="HAD_sf"/>
</dbReference>
<dbReference type="PANTHER" id="PTHR43434:SF19">
    <property type="entry name" value="PHOSPHONOACETALDEHYDE HYDROLASE"/>
    <property type="match status" value="1"/>
</dbReference>
<dbReference type="Gene3D" id="1.10.150.240">
    <property type="entry name" value="Putative phosphatase, domain 2"/>
    <property type="match status" value="1"/>
</dbReference>
<evidence type="ECO:0000313" key="1">
    <source>
        <dbReference type="EMBL" id="GAA1993776.1"/>
    </source>
</evidence>
<sequence length="234" mass="24818">MTTPHRLVLWDIDLTLVDLRGLGGSLYRSALANVAGITLREMPKFPGRTEVGISTELLRLHGVDPAPETLRKLWAELVLLSEKELPTLAERGSALPGAATTLSTVASQDGVVQSLVTGNLPEIARHKLTAFGLDEHIDFAIGGYGSLSGHRPDLVRDAVRKASEKHSARFAPEAVVVVGDTPLDIQAGLEHDATAIGVLTGHHTEDELRDAGAHAVLADLSHTPAVLEALLGAR</sequence>
<dbReference type="SFLD" id="SFLDS00003">
    <property type="entry name" value="Haloacid_Dehalogenase"/>
    <property type="match status" value="1"/>
</dbReference>
<keyword evidence="2" id="KW-1185">Reference proteome</keyword>
<reference evidence="1 2" key="1">
    <citation type="journal article" date="2019" name="Int. J. Syst. Evol. Microbiol.">
        <title>The Global Catalogue of Microorganisms (GCM) 10K type strain sequencing project: providing services to taxonomists for standard genome sequencing and annotation.</title>
        <authorList>
            <consortium name="The Broad Institute Genomics Platform"/>
            <consortium name="The Broad Institute Genome Sequencing Center for Infectious Disease"/>
            <person name="Wu L."/>
            <person name="Ma J."/>
        </authorList>
    </citation>
    <scope>NUCLEOTIDE SEQUENCE [LARGE SCALE GENOMIC DNA]</scope>
    <source>
        <strain evidence="1 2">JCM 14545</strain>
    </source>
</reference>
<protein>
    <submittedName>
        <fullName evidence="1">Haloacid dehalogenase-like hydrolase</fullName>
    </submittedName>
</protein>
<dbReference type="InterPro" id="IPR023198">
    <property type="entry name" value="PGP-like_dom2"/>
</dbReference>
<evidence type="ECO:0000313" key="2">
    <source>
        <dbReference type="Proteomes" id="UP001501116"/>
    </source>
</evidence>
<dbReference type="EMBL" id="BAAANN010000074">
    <property type="protein sequence ID" value="GAA1993776.1"/>
    <property type="molecule type" value="Genomic_DNA"/>
</dbReference>
<dbReference type="InterPro" id="IPR036412">
    <property type="entry name" value="HAD-like_sf"/>
</dbReference>
<proteinExistence type="predicted"/>
<name>A0ABN2SWJ8_9PSEU</name>
<dbReference type="PANTHER" id="PTHR43434">
    <property type="entry name" value="PHOSPHOGLYCOLATE PHOSPHATASE"/>
    <property type="match status" value="1"/>
</dbReference>
<comment type="caution">
    <text evidence="1">The sequence shown here is derived from an EMBL/GenBank/DDBJ whole genome shotgun (WGS) entry which is preliminary data.</text>
</comment>
<dbReference type="Gene3D" id="3.40.50.1000">
    <property type="entry name" value="HAD superfamily/HAD-like"/>
    <property type="match status" value="1"/>
</dbReference>
<organism evidence="1 2">
    <name type="scientific">Amycolatopsis minnesotensis</name>
    <dbReference type="NCBI Taxonomy" id="337894"/>
    <lineage>
        <taxon>Bacteria</taxon>
        <taxon>Bacillati</taxon>
        <taxon>Actinomycetota</taxon>
        <taxon>Actinomycetes</taxon>
        <taxon>Pseudonocardiales</taxon>
        <taxon>Pseudonocardiaceae</taxon>
        <taxon>Amycolatopsis</taxon>
    </lineage>
</organism>
<dbReference type="SFLD" id="SFLDG01129">
    <property type="entry name" value="C1.5:_HAD__Beta-PGM__Phosphata"/>
    <property type="match status" value="1"/>
</dbReference>